<dbReference type="InterPro" id="IPR027417">
    <property type="entry name" value="P-loop_NTPase"/>
</dbReference>
<organism evidence="2 3">
    <name type="scientific">Wenxinia marina DSM 24838</name>
    <dbReference type="NCBI Taxonomy" id="1123501"/>
    <lineage>
        <taxon>Bacteria</taxon>
        <taxon>Pseudomonadati</taxon>
        <taxon>Pseudomonadota</taxon>
        <taxon>Alphaproteobacteria</taxon>
        <taxon>Rhodobacterales</taxon>
        <taxon>Roseobacteraceae</taxon>
        <taxon>Wenxinia</taxon>
    </lineage>
</organism>
<dbReference type="PATRIC" id="fig|1123501.6.peg.44"/>
<evidence type="ECO:0000313" key="2">
    <source>
        <dbReference type="EMBL" id="KIQ71417.1"/>
    </source>
</evidence>
<evidence type="ECO:0000256" key="1">
    <source>
        <dbReference type="SAM" id="MobiDB-lite"/>
    </source>
</evidence>
<name>A0A0D0QGM3_9RHOB</name>
<geneLocation type="plasmid" evidence="2 3">
    <name>pWENMAR1</name>
</geneLocation>
<comment type="caution">
    <text evidence="2">The sequence shown here is derived from an EMBL/GenBank/DDBJ whole genome shotgun (WGS) entry which is preliminary data.</text>
</comment>
<feature type="compositionally biased region" description="Pro residues" evidence="1">
    <location>
        <begin position="349"/>
        <end position="361"/>
    </location>
</feature>
<proteinExistence type="predicted"/>
<keyword evidence="3" id="KW-1185">Reference proteome</keyword>
<feature type="region of interest" description="Disordered" evidence="1">
    <location>
        <begin position="346"/>
        <end position="381"/>
    </location>
</feature>
<keyword evidence="2" id="KW-0614">Plasmid</keyword>
<evidence type="ECO:0000313" key="3">
    <source>
        <dbReference type="Proteomes" id="UP000035100"/>
    </source>
</evidence>
<dbReference type="RefSeq" id="WP_018302589.1">
    <property type="nucleotide sequence ID" value="NZ_CM003137.1"/>
</dbReference>
<feature type="compositionally biased region" description="Basic and acidic residues" evidence="1">
    <location>
        <begin position="362"/>
        <end position="381"/>
    </location>
</feature>
<dbReference type="EMBL" id="AONG01000001">
    <property type="protein sequence ID" value="KIQ71417.1"/>
    <property type="molecule type" value="Genomic_DNA"/>
</dbReference>
<accession>A0A0D0QGM3</accession>
<dbReference type="AlphaFoldDB" id="A0A0D0QGM3"/>
<dbReference type="Proteomes" id="UP000035100">
    <property type="component" value="Plasmid pWENMAR1"/>
</dbReference>
<sequence length="381" mass="41665">MDVLLHIGMQKSGSTAIQTRFAAARDWLAARGLHYPQGLITPHNQSLLVALASRDKRLPRHHERVYGRDVERAIADMQAWWDGVRADARAAGARRIVLSAETLFRIEDAPSARAVAEMLRQAGGRLDLVAYLRRPSEQYVGLVQQRLKAGHVLIQPRPTAYRAALETWEGVADSLAVRLYDRAAFPEGDIARAFLAEAGEDPGALPPPGDDGAEANVSLGAEGMAILQDYRARFHPRANRRHKPDSAALLQALSEAEAVLRAEAEARGEDAPAPPRLLPDLADRIDHGSHDLSWLRERWGIVFAGIDYARIAPAGTFDTVRRVADICPVDPALCERLMLGALAGMARRMPPPPRPGAPAEPDPVRERDRAGAGQRKDTEAK</sequence>
<gene>
    <name evidence="2" type="ORF">Wenmar_04063</name>
</gene>
<reference evidence="2 3" key="1">
    <citation type="submission" date="2013-01" db="EMBL/GenBank/DDBJ databases">
        <authorList>
            <person name="Fiebig A."/>
            <person name="Goeker M."/>
            <person name="Klenk H.-P.P."/>
        </authorList>
    </citation>
    <scope>NUCLEOTIDE SEQUENCE [LARGE SCALE GENOMIC DNA]</scope>
    <source>
        <strain evidence="2 3">DSM 24838</strain>
        <plasmid evidence="2 3">pWENMAR1</plasmid>
    </source>
</reference>
<protein>
    <submittedName>
        <fullName evidence="2">Uncharacterized protein</fullName>
    </submittedName>
</protein>
<dbReference type="OrthoDB" id="7596739at2"/>
<dbReference type="eggNOG" id="ENOG50332FR">
    <property type="taxonomic scope" value="Bacteria"/>
</dbReference>
<dbReference type="SUPFAM" id="SSF52540">
    <property type="entry name" value="P-loop containing nucleoside triphosphate hydrolases"/>
    <property type="match status" value="1"/>
</dbReference>